<dbReference type="KEGG" id="sew:SeSA_A0672"/>
<evidence type="ECO:0000313" key="2">
    <source>
        <dbReference type="Proteomes" id="UP000001865"/>
    </source>
</evidence>
<dbReference type="HOGENOM" id="CLU_3047861_0_0_6"/>
<organism evidence="1 2">
    <name type="scientific">Salmonella schwarzengrund (strain CVM19633)</name>
    <dbReference type="NCBI Taxonomy" id="439843"/>
    <lineage>
        <taxon>Bacteria</taxon>
        <taxon>Pseudomonadati</taxon>
        <taxon>Pseudomonadota</taxon>
        <taxon>Gammaproteobacteria</taxon>
        <taxon>Enterobacterales</taxon>
        <taxon>Enterobacteriaceae</taxon>
        <taxon>Salmonella</taxon>
    </lineage>
</organism>
<dbReference type="EMBL" id="CP001127">
    <property type="protein sequence ID" value="ACF89754.1"/>
    <property type="molecule type" value="Genomic_DNA"/>
</dbReference>
<dbReference type="AlphaFoldDB" id="A0A0N1QUD0"/>
<protein>
    <submittedName>
        <fullName evidence="1">Uncharacterized protein</fullName>
    </submittedName>
</protein>
<sequence length="54" mass="6064">MATLFKLNDNATSEIRGDMKVYIQNRTCSFHQHQFCKLPGITVGTATQTAKSLF</sequence>
<dbReference type="Proteomes" id="UP000001865">
    <property type="component" value="Chromosome"/>
</dbReference>
<reference evidence="1 2" key="1">
    <citation type="journal article" date="2011" name="J. Bacteriol.">
        <title>Comparative genomics of 28 Salmonella enterica isolates: evidence for CRISPR-mediated adaptive sublineage evolution.</title>
        <authorList>
            <person name="Fricke W.F."/>
            <person name="Mammel M.K."/>
            <person name="McDermott P.F."/>
            <person name="Tartera C."/>
            <person name="White D.G."/>
            <person name="Leclerc J.E."/>
            <person name="Ravel J."/>
            <person name="Cebula T.A."/>
        </authorList>
    </citation>
    <scope>NUCLEOTIDE SEQUENCE [LARGE SCALE GENOMIC DNA]</scope>
    <source>
        <strain evidence="1 2">CVM19633</strain>
    </source>
</reference>
<accession>A0A0N1QUD0</accession>
<evidence type="ECO:0000313" key="1">
    <source>
        <dbReference type="EMBL" id="ACF89754.1"/>
    </source>
</evidence>
<proteinExistence type="predicted"/>
<gene>
    <name evidence="1" type="ordered locus">SeSA_A0672</name>
</gene>
<name>A0A0N1QUD0_SALSV</name>